<evidence type="ECO:0000313" key="4">
    <source>
        <dbReference type="Proteomes" id="UP000694556"/>
    </source>
</evidence>
<dbReference type="PANTHER" id="PTHR36877:SF1">
    <property type="entry name" value="SMALL INTEGRAL MEMBRANE PROTEIN 13"/>
    <property type="match status" value="1"/>
</dbReference>
<dbReference type="InterPro" id="IPR031851">
    <property type="entry name" value="DUF4750"/>
</dbReference>
<reference evidence="3" key="1">
    <citation type="submission" date="2018-09" db="EMBL/GenBank/DDBJ databases">
        <title>Common duck and Muscovy duck high density SNP chip.</title>
        <authorList>
            <person name="Vignal A."/>
            <person name="Thebault N."/>
            <person name="Warren W.C."/>
        </authorList>
    </citation>
    <scope>NUCLEOTIDE SEQUENCE [LARGE SCALE GENOMIC DNA]</scope>
</reference>
<evidence type="ECO:0008006" key="5">
    <source>
        <dbReference type="Google" id="ProtNLM"/>
    </source>
</evidence>
<reference evidence="3" key="3">
    <citation type="submission" date="2025-09" db="UniProtKB">
        <authorList>
            <consortium name="Ensembl"/>
        </authorList>
    </citation>
    <scope>IDENTIFICATION</scope>
</reference>
<feature type="compositionally biased region" description="Basic residues" evidence="1">
    <location>
        <begin position="208"/>
        <end position="217"/>
    </location>
</feature>
<feature type="compositionally biased region" description="Low complexity" evidence="1">
    <location>
        <begin position="86"/>
        <end position="102"/>
    </location>
</feature>
<dbReference type="Proteomes" id="UP000694556">
    <property type="component" value="Chromosome 2"/>
</dbReference>
<dbReference type="PANTHER" id="PTHR36877">
    <property type="entry name" value="SMALL INTEGRAL MEMBRANE PROTEIN 13"/>
    <property type="match status" value="1"/>
</dbReference>
<keyword evidence="4" id="KW-1185">Reference proteome</keyword>
<keyword evidence="2" id="KW-1133">Transmembrane helix</keyword>
<feature type="compositionally biased region" description="Low complexity" evidence="1">
    <location>
        <begin position="116"/>
        <end position="125"/>
    </location>
</feature>
<keyword evidence="2" id="KW-0812">Transmembrane</keyword>
<dbReference type="AlphaFoldDB" id="A0A8C3BRQ8"/>
<evidence type="ECO:0000256" key="1">
    <source>
        <dbReference type="SAM" id="MobiDB-lite"/>
    </source>
</evidence>
<feature type="compositionally biased region" description="Basic and acidic residues" evidence="1">
    <location>
        <begin position="10"/>
        <end position="22"/>
    </location>
</feature>
<protein>
    <recommendedName>
        <fullName evidence="5">Small integral membrane protein 13</fullName>
    </recommendedName>
</protein>
<sequence length="224" mass="24190">GAHQTAGSQHSDDKVKKNDGLPHRGGRAVSSELLRRQTLPGRPLQALAQRHHPAARTGGEARGAVGLVVRAAQRPARSCGSRTRTPGEPRAPLRARPASAPRSGGGRRCRRQLAWAPPGSASPRSCARRGGRAGSMWQSIGLTLLVIVATLACVLLFMLCGWYVVWQLFLSKFKFLRELIGDTGSQQGDSEPAETEAEQETPPSPQRSRQKSARQRRAPAEETT</sequence>
<feature type="region of interest" description="Disordered" evidence="1">
    <location>
        <begin position="183"/>
        <end position="224"/>
    </location>
</feature>
<proteinExistence type="predicted"/>
<organism evidence="3 4">
    <name type="scientific">Cairina moschata</name>
    <name type="common">Muscovy duck</name>
    <dbReference type="NCBI Taxonomy" id="8855"/>
    <lineage>
        <taxon>Eukaryota</taxon>
        <taxon>Metazoa</taxon>
        <taxon>Chordata</taxon>
        <taxon>Craniata</taxon>
        <taxon>Vertebrata</taxon>
        <taxon>Euteleostomi</taxon>
        <taxon>Archelosauria</taxon>
        <taxon>Archosauria</taxon>
        <taxon>Dinosauria</taxon>
        <taxon>Saurischia</taxon>
        <taxon>Theropoda</taxon>
        <taxon>Coelurosauria</taxon>
        <taxon>Aves</taxon>
        <taxon>Neognathae</taxon>
        <taxon>Galloanserae</taxon>
        <taxon>Anseriformes</taxon>
        <taxon>Anatidae</taxon>
        <taxon>Anatinae</taxon>
        <taxon>Cairina</taxon>
    </lineage>
</organism>
<reference evidence="3" key="2">
    <citation type="submission" date="2025-08" db="UniProtKB">
        <authorList>
            <consortium name="Ensembl"/>
        </authorList>
    </citation>
    <scope>IDENTIFICATION</scope>
</reference>
<dbReference type="Ensembl" id="ENSCMMT00000009311.1">
    <property type="protein sequence ID" value="ENSCMMP00000008452.1"/>
    <property type="gene ID" value="ENSCMMG00000005371.1"/>
</dbReference>
<feature type="transmembrane region" description="Helical" evidence="2">
    <location>
        <begin position="142"/>
        <end position="165"/>
    </location>
</feature>
<evidence type="ECO:0000313" key="3">
    <source>
        <dbReference type="Ensembl" id="ENSCMMP00000008452.1"/>
    </source>
</evidence>
<keyword evidence="2" id="KW-0472">Membrane</keyword>
<evidence type="ECO:0000256" key="2">
    <source>
        <dbReference type="SAM" id="Phobius"/>
    </source>
</evidence>
<name>A0A8C3BRQ8_CAIMO</name>
<feature type="region of interest" description="Disordered" evidence="1">
    <location>
        <begin position="1"/>
        <end position="41"/>
    </location>
</feature>
<feature type="region of interest" description="Disordered" evidence="1">
    <location>
        <begin position="72"/>
        <end position="130"/>
    </location>
</feature>
<dbReference type="Pfam" id="PF15938">
    <property type="entry name" value="DUF4750"/>
    <property type="match status" value="1"/>
</dbReference>
<accession>A0A8C3BRQ8</accession>